<keyword evidence="1" id="KW-0812">Transmembrane</keyword>
<accession>A0ABR1R9U6</accession>
<feature type="transmembrane region" description="Helical" evidence="1">
    <location>
        <begin position="7"/>
        <end position="33"/>
    </location>
</feature>
<reference evidence="2 3" key="1">
    <citation type="submission" date="2023-01" db="EMBL/GenBank/DDBJ databases">
        <title>Analysis of 21 Apiospora genomes using comparative genomics revels a genus with tremendous synthesis potential of carbohydrate active enzymes and secondary metabolites.</title>
        <authorList>
            <person name="Sorensen T."/>
        </authorList>
    </citation>
    <scope>NUCLEOTIDE SEQUENCE [LARGE SCALE GENOMIC DNA]</scope>
    <source>
        <strain evidence="2 3">CBS 20057</strain>
    </source>
</reference>
<dbReference type="EMBL" id="JAQQWI010000017">
    <property type="protein sequence ID" value="KAK8005829.1"/>
    <property type="molecule type" value="Genomic_DNA"/>
</dbReference>
<keyword evidence="3" id="KW-1185">Reference proteome</keyword>
<sequence>MQEFPQTLLGVVPFTQLLLVSSSCGVSLAFVALLGVLEVLLEGHDLGVVDVGLLFQFGDAVSASIGFLTLLLKGLLRSRSGELTGFQLLSSLLQLLGGHQVPLGLESVVAPLESRELLVVQQHLVLVTQVTDEVHVPEEGEVRWQQPLGHGRYGGGPVVQVLGIGSLGLLGGFVSTGHGFELGLEVIIEALVQRAANGDAGGQVGNLVLDIGIGAEPGGNVTNAVLAAVQFTSHGFNLGIHGLEPLRQVGGIGPVALEHEGSRHCEDI</sequence>
<evidence type="ECO:0000256" key="1">
    <source>
        <dbReference type="SAM" id="Phobius"/>
    </source>
</evidence>
<evidence type="ECO:0000313" key="2">
    <source>
        <dbReference type="EMBL" id="KAK8005829.1"/>
    </source>
</evidence>
<gene>
    <name evidence="2" type="ORF">PG991_012126</name>
</gene>
<dbReference type="Proteomes" id="UP001396898">
    <property type="component" value="Unassembled WGS sequence"/>
</dbReference>
<proteinExistence type="predicted"/>
<feature type="transmembrane region" description="Helical" evidence="1">
    <location>
        <begin position="53"/>
        <end position="72"/>
    </location>
</feature>
<protein>
    <submittedName>
        <fullName evidence="2">Uncharacterized protein</fullName>
    </submittedName>
</protein>
<keyword evidence="1" id="KW-0472">Membrane</keyword>
<evidence type="ECO:0000313" key="3">
    <source>
        <dbReference type="Proteomes" id="UP001396898"/>
    </source>
</evidence>
<keyword evidence="1" id="KW-1133">Transmembrane helix</keyword>
<name>A0ABR1R9U6_9PEZI</name>
<organism evidence="2 3">
    <name type="scientific">Apiospora marii</name>
    <dbReference type="NCBI Taxonomy" id="335849"/>
    <lineage>
        <taxon>Eukaryota</taxon>
        <taxon>Fungi</taxon>
        <taxon>Dikarya</taxon>
        <taxon>Ascomycota</taxon>
        <taxon>Pezizomycotina</taxon>
        <taxon>Sordariomycetes</taxon>
        <taxon>Xylariomycetidae</taxon>
        <taxon>Amphisphaeriales</taxon>
        <taxon>Apiosporaceae</taxon>
        <taxon>Apiospora</taxon>
    </lineage>
</organism>
<comment type="caution">
    <text evidence="2">The sequence shown here is derived from an EMBL/GenBank/DDBJ whole genome shotgun (WGS) entry which is preliminary data.</text>
</comment>